<evidence type="ECO:0000256" key="2">
    <source>
        <dbReference type="ARBA" id="ARBA00022723"/>
    </source>
</evidence>
<reference evidence="6 7" key="1">
    <citation type="journal article" date="2020" name="ISME J.">
        <title>Comparative genomics reveals insights into cyanobacterial evolution and habitat adaptation.</title>
        <authorList>
            <person name="Chen M.Y."/>
            <person name="Teng W.K."/>
            <person name="Zhao L."/>
            <person name="Hu C.X."/>
            <person name="Zhou Y.K."/>
            <person name="Han B.P."/>
            <person name="Song L.R."/>
            <person name="Shu W.S."/>
        </authorList>
    </citation>
    <scope>NUCLEOTIDE SEQUENCE [LARGE SCALE GENOMIC DNA]</scope>
    <source>
        <strain evidence="6 7">FACHB-362</strain>
    </source>
</reference>
<dbReference type="Pfam" id="PF04794">
    <property type="entry name" value="YdjC"/>
    <property type="match status" value="1"/>
</dbReference>
<keyword evidence="3" id="KW-0378">Hydrolase</keyword>
<evidence type="ECO:0000313" key="7">
    <source>
        <dbReference type="Proteomes" id="UP000660381"/>
    </source>
</evidence>
<keyword evidence="5" id="KW-0119">Carbohydrate metabolism</keyword>
<dbReference type="Proteomes" id="UP000660381">
    <property type="component" value="Unassembled WGS sequence"/>
</dbReference>
<dbReference type="Gene3D" id="3.20.20.370">
    <property type="entry name" value="Glycoside hydrolase/deacetylase"/>
    <property type="match status" value="1"/>
</dbReference>
<dbReference type="SUPFAM" id="SSF88713">
    <property type="entry name" value="Glycoside hydrolase/deacetylase"/>
    <property type="match status" value="1"/>
</dbReference>
<keyword evidence="7" id="KW-1185">Reference proteome</keyword>
<dbReference type="PANTHER" id="PTHR31609">
    <property type="entry name" value="YDJC DEACETYLASE FAMILY MEMBER"/>
    <property type="match status" value="1"/>
</dbReference>
<evidence type="ECO:0000256" key="5">
    <source>
        <dbReference type="ARBA" id="ARBA00023277"/>
    </source>
</evidence>
<dbReference type="RefSeq" id="WP_190907978.1">
    <property type="nucleotide sequence ID" value="NZ_JACJTQ010000031.1"/>
</dbReference>
<name>A0ABR8J8B0_9NOST</name>
<sequence length="301" mass="33253">MVEEKEQKHRRFAIINGDDFGFSPGVNQAIIQAHSQGVLTSTSLMVSGDAAEDAIALAKNSPDLAVGLHLVLVCGKSVLPPSQIPHLVDSDGNFSNNPTQAGLNYQFNQATREELRQEIRAQLEKFRDSGLQLSHVDGHLHLHVHPVILGILVELANEFHIKFIRLPSEELAKSLKLDQRNLLIKIVWSVVFGQLRRYGENLLKTHNIEFAERVYGLLQTSNVTEEYLLGLIPQIQADFIEIYSHPAIVNNGEPVNTPGGEIELAALLSGRVREALVVNGFELTNYLKLNSVAASSALKHN</sequence>
<dbReference type="InterPro" id="IPR011330">
    <property type="entry name" value="Glyco_hydro/deAcase_b/a-brl"/>
</dbReference>
<keyword evidence="4" id="KW-0460">Magnesium</keyword>
<evidence type="ECO:0000256" key="4">
    <source>
        <dbReference type="ARBA" id="ARBA00022842"/>
    </source>
</evidence>
<accession>A0ABR8J8B0</accession>
<dbReference type="NCBIfam" id="TIGR03473">
    <property type="entry name" value="HpnK"/>
    <property type="match status" value="1"/>
</dbReference>
<dbReference type="PANTHER" id="PTHR31609:SF1">
    <property type="entry name" value="CARBOHYDRATE DEACETYLASE"/>
    <property type="match status" value="1"/>
</dbReference>
<evidence type="ECO:0000256" key="1">
    <source>
        <dbReference type="ARBA" id="ARBA00001946"/>
    </source>
</evidence>
<evidence type="ECO:0000313" key="6">
    <source>
        <dbReference type="EMBL" id="MBD2693732.1"/>
    </source>
</evidence>
<comment type="caution">
    <text evidence="6">The sequence shown here is derived from an EMBL/GenBank/DDBJ whole genome shotgun (WGS) entry which is preliminary data.</text>
</comment>
<dbReference type="InterPro" id="IPR017836">
    <property type="entry name" value="Hopanoid_biosynth-assoc_HpnK"/>
</dbReference>
<keyword evidence="2" id="KW-0479">Metal-binding</keyword>
<dbReference type="EMBL" id="JACJTQ010000031">
    <property type="protein sequence ID" value="MBD2693732.1"/>
    <property type="molecule type" value="Genomic_DNA"/>
</dbReference>
<protein>
    <submittedName>
        <fullName evidence="6">Hopanoid biosynthesis-associated protein HpnK</fullName>
    </submittedName>
</protein>
<dbReference type="CDD" id="cd10804">
    <property type="entry name" value="YdjC_HpnK_like"/>
    <property type="match status" value="1"/>
</dbReference>
<evidence type="ECO:0000256" key="3">
    <source>
        <dbReference type="ARBA" id="ARBA00022801"/>
    </source>
</evidence>
<dbReference type="InterPro" id="IPR006879">
    <property type="entry name" value="YdjC-like"/>
</dbReference>
<gene>
    <name evidence="6" type="primary">hpnK</name>
    <name evidence="6" type="ORF">H6G68_18540</name>
</gene>
<organism evidence="6 7">
    <name type="scientific">Anabaena catenula FACHB-362</name>
    <dbReference type="NCBI Taxonomy" id="2692877"/>
    <lineage>
        <taxon>Bacteria</taxon>
        <taxon>Bacillati</taxon>
        <taxon>Cyanobacteriota</taxon>
        <taxon>Cyanophyceae</taxon>
        <taxon>Nostocales</taxon>
        <taxon>Nostocaceae</taxon>
        <taxon>Anabaena</taxon>
    </lineage>
</organism>
<comment type="cofactor">
    <cofactor evidence="1">
        <name>Mg(2+)</name>
        <dbReference type="ChEBI" id="CHEBI:18420"/>
    </cofactor>
</comment>
<proteinExistence type="predicted"/>